<keyword evidence="2" id="KW-1185">Reference proteome</keyword>
<gene>
    <name evidence="1" type="ORF">RRG08_018429</name>
</gene>
<comment type="caution">
    <text evidence="1">The sequence shown here is derived from an EMBL/GenBank/DDBJ whole genome shotgun (WGS) entry which is preliminary data.</text>
</comment>
<evidence type="ECO:0000313" key="2">
    <source>
        <dbReference type="Proteomes" id="UP001283361"/>
    </source>
</evidence>
<protein>
    <submittedName>
        <fullName evidence="1">Uncharacterized protein</fullName>
    </submittedName>
</protein>
<name>A0AAE1B9T8_9GAST</name>
<proteinExistence type="predicted"/>
<dbReference type="AlphaFoldDB" id="A0AAE1B9T8"/>
<sequence>MASTYLKVWPKPQKAALAISKKQFTPLRPLSHMTPAASFIVFSHTRILFFMISVDTSRIIPGLKHAMFVEPRLQNYKDIVIKTPWTTKLLKEF</sequence>
<reference evidence="1" key="1">
    <citation type="journal article" date="2023" name="G3 (Bethesda)">
        <title>A reference genome for the long-term kleptoplast-retaining sea slug Elysia crispata morphotype clarki.</title>
        <authorList>
            <person name="Eastman K.E."/>
            <person name="Pendleton A.L."/>
            <person name="Shaikh M.A."/>
            <person name="Suttiyut T."/>
            <person name="Ogas R."/>
            <person name="Tomko P."/>
            <person name="Gavelis G."/>
            <person name="Widhalm J.R."/>
            <person name="Wisecaver J.H."/>
        </authorList>
    </citation>
    <scope>NUCLEOTIDE SEQUENCE</scope>
    <source>
        <strain evidence="1">ECLA1</strain>
    </source>
</reference>
<dbReference type="Proteomes" id="UP001283361">
    <property type="component" value="Unassembled WGS sequence"/>
</dbReference>
<evidence type="ECO:0000313" key="1">
    <source>
        <dbReference type="EMBL" id="KAK3802328.1"/>
    </source>
</evidence>
<dbReference type="EMBL" id="JAWDGP010000247">
    <property type="protein sequence ID" value="KAK3802328.1"/>
    <property type="molecule type" value="Genomic_DNA"/>
</dbReference>
<organism evidence="1 2">
    <name type="scientific">Elysia crispata</name>
    <name type="common">lettuce slug</name>
    <dbReference type="NCBI Taxonomy" id="231223"/>
    <lineage>
        <taxon>Eukaryota</taxon>
        <taxon>Metazoa</taxon>
        <taxon>Spiralia</taxon>
        <taxon>Lophotrochozoa</taxon>
        <taxon>Mollusca</taxon>
        <taxon>Gastropoda</taxon>
        <taxon>Heterobranchia</taxon>
        <taxon>Euthyneura</taxon>
        <taxon>Panpulmonata</taxon>
        <taxon>Sacoglossa</taxon>
        <taxon>Placobranchoidea</taxon>
        <taxon>Plakobranchidae</taxon>
        <taxon>Elysia</taxon>
    </lineage>
</organism>
<accession>A0AAE1B9T8</accession>